<gene>
    <name evidence="10" type="ORF">PHYPO_G00066230</name>
</gene>
<dbReference type="InterPro" id="IPR036438">
    <property type="entry name" value="Insulin-like_sf"/>
</dbReference>
<evidence type="ECO:0000256" key="8">
    <source>
        <dbReference type="SAM" id="SignalP"/>
    </source>
</evidence>
<evidence type="ECO:0000256" key="3">
    <source>
        <dbReference type="ARBA" id="ARBA00011207"/>
    </source>
</evidence>
<dbReference type="InterPro" id="IPR022353">
    <property type="entry name" value="Insulin_CS"/>
</dbReference>
<dbReference type="SUPFAM" id="SSF56994">
    <property type="entry name" value="Insulin-like"/>
    <property type="match status" value="1"/>
</dbReference>
<dbReference type="PANTHER" id="PTHR20968">
    <property type="entry name" value="ILGF DOMAIN-CONTAINING PROTEIN"/>
    <property type="match status" value="1"/>
</dbReference>
<comment type="caution">
    <text evidence="10">The sequence shown here is derived from an EMBL/GenBank/DDBJ whole genome shotgun (WGS) entry which is preliminary data.</text>
</comment>
<feature type="domain" description="Insulin-like" evidence="9">
    <location>
        <begin position="29"/>
        <end position="187"/>
    </location>
</feature>
<dbReference type="EMBL" id="VFJC01000016">
    <property type="protein sequence ID" value="KAB5549341.1"/>
    <property type="molecule type" value="Genomic_DNA"/>
</dbReference>
<keyword evidence="4" id="KW-0964">Secreted</keyword>
<dbReference type="InterPro" id="IPR051777">
    <property type="entry name" value="Insulin-like_neuro_ligands"/>
</dbReference>
<proteinExistence type="inferred from homology"/>
<evidence type="ECO:0000256" key="4">
    <source>
        <dbReference type="ARBA" id="ARBA00022525"/>
    </source>
</evidence>
<keyword evidence="8" id="KW-0732">Signal</keyword>
<keyword evidence="6" id="KW-1015">Disulfide bond</keyword>
<sequence length="187" mass="20750">MSRLLIPVLLLLLCVCARARAVQQRDYGVKLCGREFIRAVIFTCGGSRWRRAIDLELPGPDPDLLLSYQSLSDGDEQLSWIKSSDADPDERSSILSSSSSSSSSSLSDLLQAMGAQRNTRDESSLSEEVQRSWLDSLFSSGPLRGDRVRSLDLSWLREDRKRRNYSLGLAGLCCSQGCTKNDIGRLC</sequence>
<comment type="similarity">
    <text evidence="2">Belongs to the insulin family.</text>
</comment>
<evidence type="ECO:0000259" key="9">
    <source>
        <dbReference type="SMART" id="SM00078"/>
    </source>
</evidence>
<comment type="subunit">
    <text evidence="3">Heterodimer of a B chain and an A chain linked by two disulfide bonds.</text>
</comment>
<dbReference type="AlphaFoldDB" id="A0A5N5M480"/>
<comment type="subcellular location">
    <subcellularLocation>
        <location evidence="1">Secreted</location>
    </subcellularLocation>
</comment>
<evidence type="ECO:0000256" key="6">
    <source>
        <dbReference type="ARBA" id="ARBA00023157"/>
    </source>
</evidence>
<evidence type="ECO:0000313" key="11">
    <source>
        <dbReference type="Proteomes" id="UP000327468"/>
    </source>
</evidence>
<protein>
    <recommendedName>
        <fullName evidence="9">Insulin-like domain-containing protein</fullName>
    </recommendedName>
</protein>
<accession>A0A5N5M480</accession>
<feature type="chain" id="PRO_5024291365" description="Insulin-like domain-containing protein" evidence="8">
    <location>
        <begin position="20"/>
        <end position="187"/>
    </location>
</feature>
<organism evidence="10 11">
    <name type="scientific">Pangasianodon hypophthalmus</name>
    <name type="common">Striped catfish</name>
    <name type="synonym">Helicophagus hypophthalmus</name>
    <dbReference type="NCBI Taxonomy" id="310915"/>
    <lineage>
        <taxon>Eukaryota</taxon>
        <taxon>Metazoa</taxon>
        <taxon>Chordata</taxon>
        <taxon>Craniata</taxon>
        <taxon>Vertebrata</taxon>
        <taxon>Euteleostomi</taxon>
        <taxon>Actinopterygii</taxon>
        <taxon>Neopterygii</taxon>
        <taxon>Teleostei</taxon>
        <taxon>Ostariophysi</taxon>
        <taxon>Siluriformes</taxon>
        <taxon>Pangasiidae</taxon>
        <taxon>Pangasianodon</taxon>
    </lineage>
</organism>
<dbReference type="Proteomes" id="UP000327468">
    <property type="component" value="Chromosome 15"/>
</dbReference>
<dbReference type="GO" id="GO:0001664">
    <property type="term" value="F:G protein-coupled receptor binding"/>
    <property type="evidence" value="ECO:0007669"/>
    <property type="project" value="TreeGrafter"/>
</dbReference>
<dbReference type="PANTHER" id="PTHR20968:SF4">
    <property type="entry name" value="RELAXIN 3"/>
    <property type="match status" value="1"/>
</dbReference>
<feature type="compositionally biased region" description="Low complexity" evidence="7">
    <location>
        <begin position="93"/>
        <end position="105"/>
    </location>
</feature>
<dbReference type="GO" id="GO:0005179">
    <property type="term" value="F:hormone activity"/>
    <property type="evidence" value="ECO:0007669"/>
    <property type="project" value="UniProtKB-KW"/>
</dbReference>
<dbReference type="InterPro" id="IPR016179">
    <property type="entry name" value="Insulin-like"/>
</dbReference>
<reference evidence="10 11" key="1">
    <citation type="submission" date="2019-06" db="EMBL/GenBank/DDBJ databases">
        <title>A chromosome-scale genome assembly of the striped catfish, Pangasianodon hypophthalmus.</title>
        <authorList>
            <person name="Wen M."/>
            <person name="Zahm M."/>
            <person name="Roques C."/>
            <person name="Cabau C."/>
            <person name="Klopp C."/>
            <person name="Donnadieu C."/>
            <person name="Jouanno E."/>
            <person name="Avarre J.-C."/>
            <person name="Campet M."/>
            <person name="Ha T.T.T."/>
            <person name="Dugue R."/>
            <person name="Lampietro C."/>
            <person name="Louis A."/>
            <person name="Herpin A."/>
            <person name="Echchiki A."/>
            <person name="Berthelot C."/>
            <person name="Parey E."/>
            <person name="Roest-Crollius H."/>
            <person name="Braasch I."/>
            <person name="Postlethwait J."/>
            <person name="Bobe J."/>
            <person name="Montfort J."/>
            <person name="Bouchez O."/>
            <person name="Begum T."/>
            <person name="Schartl M."/>
            <person name="Guiguen Y."/>
        </authorList>
    </citation>
    <scope>NUCLEOTIDE SEQUENCE [LARGE SCALE GENOMIC DNA]</scope>
    <source>
        <strain evidence="10 11">Indonesia</strain>
        <tissue evidence="10">Blood</tissue>
    </source>
</reference>
<evidence type="ECO:0000313" key="10">
    <source>
        <dbReference type="EMBL" id="KAB5549341.1"/>
    </source>
</evidence>
<evidence type="ECO:0000256" key="5">
    <source>
        <dbReference type="ARBA" id="ARBA00022702"/>
    </source>
</evidence>
<evidence type="ECO:0000256" key="1">
    <source>
        <dbReference type="ARBA" id="ARBA00004613"/>
    </source>
</evidence>
<dbReference type="CDD" id="cd04365">
    <property type="entry name" value="IlGF_relaxin_like"/>
    <property type="match status" value="1"/>
</dbReference>
<evidence type="ECO:0000256" key="7">
    <source>
        <dbReference type="SAM" id="MobiDB-lite"/>
    </source>
</evidence>
<feature type="signal peptide" evidence="8">
    <location>
        <begin position="1"/>
        <end position="19"/>
    </location>
</feature>
<dbReference type="PROSITE" id="PS00262">
    <property type="entry name" value="INSULIN"/>
    <property type="match status" value="1"/>
</dbReference>
<feature type="region of interest" description="Disordered" evidence="7">
    <location>
        <begin position="82"/>
        <end position="105"/>
    </location>
</feature>
<dbReference type="GO" id="GO:0005576">
    <property type="term" value="C:extracellular region"/>
    <property type="evidence" value="ECO:0007669"/>
    <property type="project" value="UniProtKB-SubCell"/>
</dbReference>
<keyword evidence="5" id="KW-0372">Hormone</keyword>
<evidence type="ECO:0000256" key="2">
    <source>
        <dbReference type="ARBA" id="ARBA00009034"/>
    </source>
</evidence>
<keyword evidence="11" id="KW-1185">Reference proteome</keyword>
<name>A0A5N5M480_PANHP</name>
<dbReference type="SMART" id="SM00078">
    <property type="entry name" value="IlGF"/>
    <property type="match status" value="1"/>
</dbReference>